<feature type="compositionally biased region" description="Basic and acidic residues" evidence="1">
    <location>
        <begin position="68"/>
        <end position="81"/>
    </location>
</feature>
<proteinExistence type="predicted"/>
<comment type="caution">
    <text evidence="2">The sequence shown here is derived from an EMBL/GenBank/DDBJ whole genome shotgun (WGS) entry which is preliminary data.</text>
</comment>
<evidence type="ECO:0000313" key="2">
    <source>
        <dbReference type="EMBL" id="KAA1118194.1"/>
    </source>
</evidence>
<dbReference type="AlphaFoldDB" id="A0A5B0QZI5"/>
<accession>A0A5B0QZI5</accession>
<organism evidence="2 3">
    <name type="scientific">Puccinia graminis f. sp. tritici</name>
    <dbReference type="NCBI Taxonomy" id="56615"/>
    <lineage>
        <taxon>Eukaryota</taxon>
        <taxon>Fungi</taxon>
        <taxon>Dikarya</taxon>
        <taxon>Basidiomycota</taxon>
        <taxon>Pucciniomycotina</taxon>
        <taxon>Pucciniomycetes</taxon>
        <taxon>Pucciniales</taxon>
        <taxon>Pucciniaceae</taxon>
        <taxon>Puccinia</taxon>
    </lineage>
</organism>
<feature type="region of interest" description="Disordered" evidence="1">
    <location>
        <begin position="237"/>
        <end position="280"/>
    </location>
</feature>
<evidence type="ECO:0000313" key="3">
    <source>
        <dbReference type="Proteomes" id="UP000324748"/>
    </source>
</evidence>
<evidence type="ECO:0000256" key="1">
    <source>
        <dbReference type="SAM" id="MobiDB-lite"/>
    </source>
</evidence>
<protein>
    <submittedName>
        <fullName evidence="2">Uncharacterized protein</fullName>
    </submittedName>
</protein>
<feature type="compositionally biased region" description="Polar residues" evidence="1">
    <location>
        <begin position="86"/>
        <end position="107"/>
    </location>
</feature>
<reference evidence="2 3" key="1">
    <citation type="submission" date="2019-05" db="EMBL/GenBank/DDBJ databases">
        <title>Emergence of the Ug99 lineage of the wheat stem rust pathogen through somatic hybridization.</title>
        <authorList>
            <person name="Li F."/>
            <person name="Upadhyaya N.M."/>
            <person name="Sperschneider J."/>
            <person name="Matny O."/>
            <person name="Nguyen-Phuc H."/>
            <person name="Mago R."/>
            <person name="Raley C."/>
            <person name="Miller M.E."/>
            <person name="Silverstein K.A.T."/>
            <person name="Henningsen E."/>
            <person name="Hirsch C.D."/>
            <person name="Visser B."/>
            <person name="Pretorius Z.A."/>
            <person name="Steffenson B.J."/>
            <person name="Schwessinger B."/>
            <person name="Dodds P.N."/>
            <person name="Figueroa M."/>
        </authorList>
    </citation>
    <scope>NUCLEOTIDE SEQUENCE [LARGE SCALE GENOMIC DNA]</scope>
    <source>
        <strain evidence="2">21-0</strain>
    </source>
</reference>
<keyword evidence="3" id="KW-1185">Reference proteome</keyword>
<gene>
    <name evidence="2" type="ORF">PGT21_033255</name>
</gene>
<sequence>MHGLLKSVLTIWPAQVGFLSANFPSYIVSYSDTSLGEPRQNWFSQGAKRNFHSMSSSSSASELNAPSHRTDISELEKDPSWDPHQIGSSDGGSISTKLSLVQPSHNGQGKGECHQQAFKRIHFDPHTKMEPSSWQEPSVGWLGPVGSTLPIGKANEVDPMVSDVGFDDGRVLSSNSPLGKNFQGGHEVCRPKATKLNLNFDWVQNHHPFNINNAEIQNGPGSAFHNFKPHDLSGTVVLGGDSKNKKANLSLDRPGYDAPGHSQHHQPIKENNPNSKQDADSFLPITALGHAAFRENEVHQLSPSEMGLGITAAGSLGLPGSSFQTPKVDSTLNQPSEEVRLTANHAFGQVRRIKTEDPSSSEARTRAELKKIEDELRYHRKNVDSSNNPSDELYNGIGVPNQTRNIADVMNGDQPVYFPTKERFEGGRDKLSPITSLEPTKGKSKEQNFELNNIEPEFWAWISIIQEKFKGYIYKELKEYVAPLIPKLAFCLIPGEKKMKKVARKVLIMKNPKMMERMGSFTYTLWAVNHRVLETLGADQSPDSFLEHQKKMLHSFLRLMLNFKEYTLGKFGNQFESLHKKLFEAICLNEVTLDQNVFQINFSGIHIQVSQRQLIINEAVVQFLILHYRMKNEKKWEEIVGEDEKFLNFAHFGDHWEDRPKTSLKESGVENEVLEHLLPWENHFPNNISGFSLDVFKLEMVKYKHCVKASELVNESSNFSDRPTNKLKETVQSKSLSHQSPQGNYCQTSMRGFSCGTYKIGMSKYIHNGKPADSMSESSNFKFVYLEAPDPIYWAWISRFKDEFSRPHSFNIPKIDEVVELWVKETRGKLEEASVKDENLSSHLHSKMDTLFNHLWVVKAGILDTLGYGMSQESFTKQQASVQSFLVEILFGVNVTNEYGHQVLPEKENFFHRSESKELYDLMLKFFDLKQNDIVYHSKIRVYANGDSDVLEEDLILTQIVVNILGYYYKIKNNEKWRGIFKTEKRLFNFIVCCRSRLYHGYKSDGKARVQHLRFQSMNLVPWEMKYVPSPIVDSISIQHSFSVKPQHQLEKSIHKI</sequence>
<dbReference type="EMBL" id="VSWC01000002">
    <property type="protein sequence ID" value="KAA1118194.1"/>
    <property type="molecule type" value="Genomic_DNA"/>
</dbReference>
<feature type="region of interest" description="Disordered" evidence="1">
    <location>
        <begin position="53"/>
        <end position="114"/>
    </location>
</feature>
<name>A0A5B0QZI5_PUCGR</name>
<dbReference type="OrthoDB" id="2519237at2759"/>
<dbReference type="Proteomes" id="UP000324748">
    <property type="component" value="Unassembled WGS sequence"/>
</dbReference>